<dbReference type="Proteomes" id="UP001456344">
    <property type="component" value="Chromosome"/>
</dbReference>
<organism evidence="1 2">
    <name type="scientific">Amycolatopsis coloradensis</name>
    <dbReference type="NCBI Taxonomy" id="76021"/>
    <lineage>
        <taxon>Bacteria</taxon>
        <taxon>Bacillati</taxon>
        <taxon>Actinomycetota</taxon>
        <taxon>Actinomycetes</taxon>
        <taxon>Pseudonocardiales</taxon>
        <taxon>Pseudonocardiaceae</taxon>
        <taxon>Amycolatopsis</taxon>
    </lineage>
</organism>
<sequence length="109" mass="11413">MAGPEDVPHRGFGLSTPEPGYRYWPEEHADVVTGFLDALGIEGTTLAGQDWGGLIGLAAAQRRPGAFDRLVLANTWAWPRAASWSGGSTSSSTPSSPPATDGGNPPRPR</sequence>
<proteinExistence type="predicted"/>
<keyword evidence="2" id="KW-1185">Reference proteome</keyword>
<protein>
    <submittedName>
        <fullName evidence="1">Alpha/beta fold hydrolase</fullName>
    </submittedName>
</protein>
<evidence type="ECO:0000313" key="2">
    <source>
        <dbReference type="Proteomes" id="UP001456344"/>
    </source>
</evidence>
<accession>A0ACD5BFR6</accession>
<name>A0ACD5BFR6_9PSEU</name>
<reference evidence="1" key="1">
    <citation type="submission" date="2023-10" db="EMBL/GenBank/DDBJ databases">
        <title>Whole genome sequencing of actinobacterial strain Amycolatopsis sp. (BCA-696) identifies the underlying plant growth-promoting genes.</title>
        <authorList>
            <person name="Gandham P."/>
            <person name="Vadla N."/>
            <person name="Saji A."/>
            <person name="Srinivas V."/>
            <person name="Ruperao P."/>
            <person name="Selvanayagam S."/>
            <person name="Saxena R.K."/>
            <person name="Rathore A."/>
            <person name="Gopalakrishnan S."/>
            <person name="Thakur V."/>
        </authorList>
    </citation>
    <scope>NUCLEOTIDE SEQUENCE</scope>
    <source>
        <strain evidence="1">BCA-696</strain>
    </source>
</reference>
<gene>
    <name evidence="1" type="ORF">LCL61_21150</name>
</gene>
<dbReference type="EMBL" id="CP150484">
    <property type="protein sequence ID" value="WYW18054.1"/>
    <property type="molecule type" value="Genomic_DNA"/>
</dbReference>
<evidence type="ECO:0000313" key="1">
    <source>
        <dbReference type="EMBL" id="WYW18054.1"/>
    </source>
</evidence>
<keyword evidence="1" id="KW-0378">Hydrolase</keyword>